<evidence type="ECO:0000256" key="2">
    <source>
        <dbReference type="ARBA" id="ARBA00022801"/>
    </source>
</evidence>
<feature type="compositionally biased region" description="Low complexity" evidence="4">
    <location>
        <begin position="65"/>
        <end position="79"/>
    </location>
</feature>
<evidence type="ECO:0000313" key="6">
    <source>
        <dbReference type="EMBL" id="KAJ4464113.1"/>
    </source>
</evidence>
<reference evidence="6" key="1">
    <citation type="submission" date="2022-08" db="EMBL/GenBank/DDBJ databases">
        <authorList>
            <consortium name="DOE Joint Genome Institute"/>
            <person name="Min B."/>
            <person name="Riley R."/>
            <person name="Sierra-Patev S."/>
            <person name="Naranjo-Ortiz M."/>
            <person name="Looney B."/>
            <person name="Konkel Z."/>
            <person name="Slot J.C."/>
            <person name="Sakamoto Y."/>
            <person name="Steenwyk J.L."/>
            <person name="Rokas A."/>
            <person name="Carro J."/>
            <person name="Camarero S."/>
            <person name="Ferreira P."/>
            <person name="Molpeceres G."/>
            <person name="Ruiz-Duenas F.J."/>
            <person name="Serrano A."/>
            <person name="Henrissat B."/>
            <person name="Drula E."/>
            <person name="Hughes K.W."/>
            <person name="Mata J.L."/>
            <person name="Ishikawa N.K."/>
            <person name="Vargas-Isla R."/>
            <person name="Ushijima S."/>
            <person name="Smith C.A."/>
            <person name="Ahrendt S."/>
            <person name="Andreopoulos W."/>
            <person name="He G."/>
            <person name="Labutti K."/>
            <person name="Lipzen A."/>
            <person name="Ng V."/>
            <person name="Sandor L."/>
            <person name="Barry K."/>
            <person name="Martinez A.T."/>
            <person name="Xiao Y."/>
            <person name="Gibbons J.G."/>
            <person name="Terashima K."/>
            <person name="Hibbett D.S."/>
            <person name="Grigoriev I.V."/>
        </authorList>
    </citation>
    <scope>NUCLEOTIDE SEQUENCE</scope>
    <source>
        <strain evidence="6">Sp2 HRB7682 ss15</strain>
    </source>
</reference>
<accession>A0A9W8ZQC9</accession>
<name>A0A9W8ZQC9_9AGAR</name>
<dbReference type="Proteomes" id="UP001150238">
    <property type="component" value="Unassembled WGS sequence"/>
</dbReference>
<comment type="caution">
    <text evidence="6">The sequence shown here is derived from an EMBL/GenBank/DDBJ whole genome shotgun (WGS) entry which is preliminary data.</text>
</comment>
<evidence type="ECO:0000256" key="3">
    <source>
        <dbReference type="ARBA" id="ARBA00023204"/>
    </source>
</evidence>
<gene>
    <name evidence="6" type="ORF">C8J55DRAFT_530564</name>
</gene>
<protein>
    <submittedName>
        <fullName evidence="6">Uracil-DNA glycosylase-like protein</fullName>
    </submittedName>
</protein>
<dbReference type="InterPro" id="IPR036895">
    <property type="entry name" value="Uracil-DNA_glycosylase-like_sf"/>
</dbReference>
<evidence type="ECO:0000256" key="4">
    <source>
        <dbReference type="SAM" id="MobiDB-lite"/>
    </source>
</evidence>
<evidence type="ECO:0000259" key="5">
    <source>
        <dbReference type="Pfam" id="PF03167"/>
    </source>
</evidence>
<dbReference type="CDD" id="cd10028">
    <property type="entry name" value="UDG-F2_TDG_MUG"/>
    <property type="match status" value="1"/>
</dbReference>
<feature type="compositionally biased region" description="Polar residues" evidence="4">
    <location>
        <begin position="10"/>
        <end position="19"/>
    </location>
</feature>
<feature type="region of interest" description="Disordered" evidence="4">
    <location>
        <begin position="1"/>
        <end position="34"/>
    </location>
</feature>
<keyword evidence="2" id="KW-0378">Hydrolase</keyword>
<dbReference type="Pfam" id="PF03167">
    <property type="entry name" value="UDG"/>
    <property type="match status" value="1"/>
</dbReference>
<dbReference type="AlphaFoldDB" id="A0A9W8ZQC9"/>
<evidence type="ECO:0000313" key="7">
    <source>
        <dbReference type="Proteomes" id="UP001150238"/>
    </source>
</evidence>
<keyword evidence="1" id="KW-0227">DNA damage</keyword>
<proteinExistence type="predicted"/>
<dbReference type="SUPFAM" id="SSF52141">
    <property type="entry name" value="Uracil-DNA glycosylase-like"/>
    <property type="match status" value="1"/>
</dbReference>
<dbReference type="InterPro" id="IPR005122">
    <property type="entry name" value="Uracil-DNA_glycosylase-like"/>
</dbReference>
<organism evidence="6 7">
    <name type="scientific">Lentinula lateritia</name>
    <dbReference type="NCBI Taxonomy" id="40482"/>
    <lineage>
        <taxon>Eukaryota</taxon>
        <taxon>Fungi</taxon>
        <taxon>Dikarya</taxon>
        <taxon>Basidiomycota</taxon>
        <taxon>Agaricomycotina</taxon>
        <taxon>Agaricomycetes</taxon>
        <taxon>Agaricomycetidae</taxon>
        <taxon>Agaricales</taxon>
        <taxon>Marasmiineae</taxon>
        <taxon>Omphalotaceae</taxon>
        <taxon>Lentinula</taxon>
    </lineage>
</organism>
<sequence length="327" mass="36275">MSFPDHATQEAVSNGQIDGSKSLEQESDAVTESRRRFQTTISRFSFNGSVGKQFPVQIVSGSAISSTNDNSSLKSSSTSPRKRSGTQQKRSLTPEDASPSKKAKRRKPARGYSSPEVYSHLSHLNDCISESLDIIFCGINPGQRSAEIGHHFGHPSNHFWKCLHLSGLTLERISPTEDFTLPERFQLGLTNIVERPTAEATELRDSEFKKGIAPFLAKIARYRPRIACFIGLRTGRIVLDHVMRARPKSERPTFSPGLQPYKIIHSEPSGHSEGVSETLFYSVPSTSGKTQGYQIPDKVKLFAQLKVDLKELKDGNLSTEKFVEIPS</sequence>
<dbReference type="InterPro" id="IPR015637">
    <property type="entry name" value="MUG/TDG"/>
</dbReference>
<dbReference type="GO" id="GO:0004844">
    <property type="term" value="F:uracil DNA N-glycosylase activity"/>
    <property type="evidence" value="ECO:0007669"/>
    <property type="project" value="TreeGrafter"/>
</dbReference>
<dbReference type="Gene3D" id="3.40.470.10">
    <property type="entry name" value="Uracil-DNA glycosylase-like domain"/>
    <property type="match status" value="1"/>
</dbReference>
<evidence type="ECO:0000256" key="1">
    <source>
        <dbReference type="ARBA" id="ARBA00022763"/>
    </source>
</evidence>
<dbReference type="GO" id="GO:0006285">
    <property type="term" value="P:base-excision repair, AP site formation"/>
    <property type="evidence" value="ECO:0007669"/>
    <property type="project" value="InterPro"/>
</dbReference>
<dbReference type="GO" id="GO:0008263">
    <property type="term" value="F:pyrimidine-specific mismatch base pair DNA N-glycosylase activity"/>
    <property type="evidence" value="ECO:0007669"/>
    <property type="project" value="TreeGrafter"/>
</dbReference>
<reference evidence="6" key="2">
    <citation type="journal article" date="2023" name="Proc. Natl. Acad. Sci. U.S.A.">
        <title>A global phylogenomic analysis of the shiitake genus Lentinula.</title>
        <authorList>
            <person name="Sierra-Patev S."/>
            <person name="Min B."/>
            <person name="Naranjo-Ortiz M."/>
            <person name="Looney B."/>
            <person name="Konkel Z."/>
            <person name="Slot J.C."/>
            <person name="Sakamoto Y."/>
            <person name="Steenwyk J.L."/>
            <person name="Rokas A."/>
            <person name="Carro J."/>
            <person name="Camarero S."/>
            <person name="Ferreira P."/>
            <person name="Molpeceres G."/>
            <person name="Ruiz-Duenas F.J."/>
            <person name="Serrano A."/>
            <person name="Henrissat B."/>
            <person name="Drula E."/>
            <person name="Hughes K.W."/>
            <person name="Mata J.L."/>
            <person name="Ishikawa N.K."/>
            <person name="Vargas-Isla R."/>
            <person name="Ushijima S."/>
            <person name="Smith C.A."/>
            <person name="Donoghue J."/>
            <person name="Ahrendt S."/>
            <person name="Andreopoulos W."/>
            <person name="He G."/>
            <person name="LaButti K."/>
            <person name="Lipzen A."/>
            <person name="Ng V."/>
            <person name="Riley R."/>
            <person name="Sandor L."/>
            <person name="Barry K."/>
            <person name="Martinez A.T."/>
            <person name="Xiao Y."/>
            <person name="Gibbons J.G."/>
            <person name="Terashima K."/>
            <person name="Grigoriev I.V."/>
            <person name="Hibbett D."/>
        </authorList>
    </citation>
    <scope>NUCLEOTIDE SEQUENCE</scope>
    <source>
        <strain evidence="6">Sp2 HRB7682 ss15</strain>
    </source>
</reference>
<dbReference type="EMBL" id="JANVFS010000062">
    <property type="protein sequence ID" value="KAJ4464113.1"/>
    <property type="molecule type" value="Genomic_DNA"/>
</dbReference>
<keyword evidence="3" id="KW-0234">DNA repair</keyword>
<feature type="domain" description="Uracil-DNA glycosylase-like" evidence="5">
    <location>
        <begin position="130"/>
        <end position="245"/>
    </location>
</feature>
<feature type="region of interest" description="Disordered" evidence="4">
    <location>
        <begin position="63"/>
        <end position="116"/>
    </location>
</feature>
<dbReference type="PANTHER" id="PTHR12159">
    <property type="entry name" value="G/T AND G/U MISMATCH-SPECIFIC DNA GLYCOSYLASE"/>
    <property type="match status" value="1"/>
</dbReference>
<dbReference type="PANTHER" id="PTHR12159:SF9">
    <property type="entry name" value="G_T MISMATCH-SPECIFIC THYMINE DNA GLYCOSYLASE"/>
    <property type="match status" value="1"/>
</dbReference>